<feature type="region of interest" description="Disordered" evidence="8">
    <location>
        <begin position="2188"/>
        <end position="2265"/>
    </location>
</feature>
<feature type="region of interest" description="Disordered" evidence="8">
    <location>
        <begin position="2077"/>
        <end position="2101"/>
    </location>
</feature>
<dbReference type="InterPro" id="IPR050557">
    <property type="entry name" value="RTX_toxin/Mannuronan_C5-epim"/>
</dbReference>
<comment type="subcellular location">
    <subcellularLocation>
        <location evidence="1">Membrane</location>
    </subcellularLocation>
    <subcellularLocation>
        <location evidence="2">Secreted</location>
    </subcellularLocation>
</comment>
<evidence type="ECO:0000256" key="8">
    <source>
        <dbReference type="SAM" id="MobiDB-lite"/>
    </source>
</evidence>
<feature type="region of interest" description="Disordered" evidence="8">
    <location>
        <begin position="733"/>
        <end position="760"/>
    </location>
</feature>
<dbReference type="InterPro" id="IPR018511">
    <property type="entry name" value="Hemolysin-typ_Ca-bd_CS"/>
</dbReference>
<evidence type="ECO:0000256" key="1">
    <source>
        <dbReference type="ARBA" id="ARBA00004370"/>
    </source>
</evidence>
<evidence type="ECO:0000259" key="9">
    <source>
        <dbReference type="Pfam" id="PF13403"/>
    </source>
</evidence>
<feature type="region of interest" description="Disordered" evidence="8">
    <location>
        <begin position="1139"/>
        <end position="1270"/>
    </location>
</feature>
<dbReference type="EMBL" id="FXXP01000003">
    <property type="protein sequence ID" value="SMX30133.1"/>
    <property type="molecule type" value="Genomic_DNA"/>
</dbReference>
<dbReference type="GO" id="GO:0005576">
    <property type="term" value="C:extracellular region"/>
    <property type="evidence" value="ECO:0007669"/>
    <property type="project" value="UniProtKB-SubCell"/>
</dbReference>
<feature type="compositionally biased region" description="Acidic residues" evidence="8">
    <location>
        <begin position="2217"/>
        <end position="2229"/>
    </location>
</feature>
<reference evidence="11" key="1">
    <citation type="submission" date="2017-05" db="EMBL/GenBank/DDBJ databases">
        <authorList>
            <person name="Rodrigo-Torres L."/>
            <person name="Arahal R. D."/>
            <person name="Lucena T."/>
        </authorList>
    </citation>
    <scope>NUCLEOTIDE SEQUENCE [LARGE SCALE GENOMIC DNA]</scope>
    <source>
        <strain evidence="11">CECT 8649</strain>
    </source>
</reference>
<dbReference type="SUPFAM" id="SSF51294">
    <property type="entry name" value="Hedgehog/intein (Hint) domain"/>
    <property type="match status" value="1"/>
</dbReference>
<feature type="region of interest" description="Disordered" evidence="8">
    <location>
        <begin position="2128"/>
        <end position="2151"/>
    </location>
</feature>
<accession>A0A238JIC5</accession>
<sequence length="2526" mass="251509">MATYTVTTSNWNSPAFWSGVSEGADGHELDFSGLGSDYTVEHDVFSGQITISDGTTTFVIGDFTAGASDAYLGGTTLLTYFDTVSGSEGDDTLVSSTGSDTLEGGGGSDTFVVGNGNETIIGGETGSDMDIVDISGADDALTVTFTGDEAGTYSDADGDSGAFSEVEGFFLSTGDDSVDASAATTDGVFAVGRDGDDTLSGGGGDDTFVGGEGADVLTGNDGADSLSGGLNGDTISGGDGADSVDGGSGSDLIDLGAGDDEAAGGSGRDTISGGEGNDTIYGDDADIGTDAGTLGSFDFSAISSSGDVGTGVIGQYAIYDNIGTTSDGTVVQARITILDADDPNIQVDFGTNSVYINENGEALAGTGVTLGFEFFDQATGEPIQISGGFTFHDVDTTSESVTALSADVESLTLSAAPVTNLTPADSGEQLSASSDGTSSGNADENHWAQFAYTGQHSLVFEVTSRGAGTNYAFSTDGFSSPGTTIYATPEDQNDSIDGGLGDDLIYGMTGDDTLNGDEGQDTLNGGVGNDLIDGGADQDVITFEDGFGNDTVAGGEAVTTGSDFDRLDLSGVTGNGVSVTFTGDEAGNVTSGSDSITLTEIEAVTLTDQDDSFTGGSGNEVVDAGAGQDTLIGGAGDDSLSGGDDEDFFQLGDGFGADTITGGEGGSDNDTIDFSGLTTDATVDLSGVESGSITSGADSATFSEIEVVGLGGGRDTVVLADGSGSDTVSAFDMTDSGDGSTNDQLDVSGLTSDGGTTPVTTDDVVVSDDGSGNAVLTFPGGEAITLVGVAPADVNDAAELQSIGIPAPSPIADFIVEGTGAGETIDVGYLGDPEGDVIDGDDHSDGSDADLVYGYGGDDSISSGADADTVYGGAGNDTLDGGAGADALYGGTGDDSIQIGGGDTAAGFDGDDLFTADSTLLDGTSASVTGGENAETGGDTLSVGDYTGSVTVDLSPTDPEAGTMQLGTTTINFSEIEHVETGDADDSVTGGDGNDSVSTGAGADTVDGGAGDDVFDIGAGDGEADVIRMGDGDGNDTIIGFEAPTDNGDGTYSPQDLLDLSGMTDASGNPISTEDIDVTDTNGDGTGDAVLNFPDGTSLTLSGVPMSDVEDKTQLFAMGVTLSPGDFIVEGTTGADLIDETYSGDPEGDFIENNDHSDGSNADSVLAGDGDDTILSGVDNDTIDAGEGHDSVDAGTGDDSVHGGAGGDTLLGGEGHDSVRGGDGDDSLVGGDGSDSLYGEVGSDTVLGGAGDDTLEGNEGADTLIGGTGNDWMRGSYDNDALWGGEGDDFLWGGFGDDTFHIENNFGNDTVDAEGVAETVGDTLDLSAVTDALRVDLTQANAEAGTVTDGTSTLTFDEIENIILGSGTDTLVLADLGGSDTVGGFESPTDNGDGSFTGNDLLDVTGLTNDDGDPVTTDDVTVTDDGSGNAVLTFPGMVVLTLEGVSPSEVLTPAQLNAIGVPLGSVSNDYIVSGTGAGEVIDTAYTGDPHGDMIDNLDHSDSSNDDSVEAGDGDDTIIAGAGDDTVHGQGGDDVFVSGSGLDNDSLIGGETGETDGDTVDLTAISDDLTVTFSGDEVGTVTDGTDTLSFEEIETLALGAGNDSVTGSAGDESIAGNGGADTIDGGAGDDTIALGASDGVNDELIFEDGDGNDVIEEFEAPTDNGDGTFTGNDQLDVTGLTDAGGDPVTTDDVTVTDSNGDGTGDAILTFPNGESLTLVGVPVSEVSSPEQLEAIGIPAAAPVSDYVVSGTGAGEVIDTAYTGDPQGDMIDNADHSDGSDDDSVEAGEGDDTIYAGEGDDTVHGEGGDDRFTIDAGLDNDSLIGGETGETLGDEVNLTALSDDLTVTFTGDEIGTITDGTDTTSFEEIERLELGSGNDSVTGSAAADSIAGNGGADTIEGGAGDDTIALGASDGVNDELILDDGFGNDIVEEFEAPTDNGDGTFSGNDQLDVTGLTDAGGDPVNTDDVTVIDTNGDGTGDAILTFPNGESVTLVGVSIAEVSSPEQLEAIGIPLAPVAPVPGVVSGTGAGELIDDSYLGDPEGDMVDNGDGPASSDIDTIQAGAGDDTVMAGLDDDSVLGEAGDDVLDGEAGSDTLDGGDGRDTLIGGTGDDDLSGGADEDFFTLTDGFGDDSIDGGETTTTGADQDTIDASGLTGPVSVTYTGDEAGTLSDGTSTATFTGIETILLDDGDDSVDGSGDTGGLVVDGGLGSDTITGGDGDDSLDGGDDADTLTGGDGADTMMGGAGNDVLNVGSGDDAQGGDGDDTFNVGASDVSGGNLTIVGGESGETAGDTLNVTGPATITMTGTESGTVEWLDGSTLSFSEIEQVNYVPCFTPGTLIKTVEGEVNVAEIRQGDVILTRDNGYQTVRWAGAKVLRGDEIACNPSLQPIRIARGALGKGMPERDMIVSPQHRVVMSGYAIELLFGEDEVLVAATHLVGRPGITRECPEAGVTYVHFMFDRHELVMSDGTWTESFQPGDLSLAGLDMDQREELLMLFPQLVSPMGREAFGAARMSLKAYQARLLIEV</sequence>
<dbReference type="PANTHER" id="PTHR38340:SF1">
    <property type="entry name" value="S-LAYER PROTEIN"/>
    <property type="match status" value="1"/>
</dbReference>
<organism evidence="10 11">
    <name type="scientific">Pelagimonas phthalicica</name>
    <dbReference type="NCBI Taxonomy" id="1037362"/>
    <lineage>
        <taxon>Bacteria</taxon>
        <taxon>Pseudomonadati</taxon>
        <taxon>Pseudomonadota</taxon>
        <taxon>Alphaproteobacteria</taxon>
        <taxon>Rhodobacterales</taxon>
        <taxon>Roseobacteraceae</taxon>
        <taxon>Pelagimonas</taxon>
    </lineage>
</organism>
<feature type="compositionally biased region" description="Acidic residues" evidence="8">
    <location>
        <begin position="1778"/>
        <end position="1790"/>
    </location>
</feature>
<gene>
    <name evidence="10" type="primary">hlyA_4</name>
    <name evidence="10" type="ORF">TRP8649_04273</name>
</gene>
<dbReference type="InterPro" id="IPR036844">
    <property type="entry name" value="Hint_dom_sf"/>
</dbReference>
<feature type="region of interest" description="Disordered" evidence="8">
    <location>
        <begin position="193"/>
        <end position="276"/>
    </location>
</feature>
<dbReference type="Gene3D" id="2.150.10.10">
    <property type="entry name" value="Serralysin-like metalloprotease, C-terminal"/>
    <property type="match status" value="11"/>
</dbReference>
<feature type="domain" description="Hedgehog/Intein (Hint)" evidence="9">
    <location>
        <begin position="2331"/>
        <end position="2478"/>
    </location>
</feature>
<dbReference type="OrthoDB" id="6305173at2"/>
<dbReference type="SUPFAM" id="SSF51120">
    <property type="entry name" value="beta-Roll"/>
    <property type="match status" value="14"/>
</dbReference>
<feature type="compositionally biased region" description="Gly residues" evidence="8">
    <location>
        <begin position="200"/>
        <end position="213"/>
    </location>
</feature>
<proteinExistence type="predicted"/>
<feature type="compositionally biased region" description="Gly residues" evidence="8">
    <location>
        <begin position="2197"/>
        <end position="2209"/>
    </location>
</feature>
<dbReference type="RefSeq" id="WP_099248923.1">
    <property type="nucleotide sequence ID" value="NZ_FXXP01000003.1"/>
</dbReference>
<evidence type="ECO:0000313" key="10">
    <source>
        <dbReference type="EMBL" id="SMX30133.1"/>
    </source>
</evidence>
<dbReference type="GO" id="GO:0005509">
    <property type="term" value="F:calcium ion binding"/>
    <property type="evidence" value="ECO:0007669"/>
    <property type="project" value="InterPro"/>
</dbReference>
<evidence type="ECO:0000256" key="3">
    <source>
        <dbReference type="ARBA" id="ARBA00022525"/>
    </source>
</evidence>
<evidence type="ECO:0000256" key="6">
    <source>
        <dbReference type="ARBA" id="ARBA00023026"/>
    </source>
</evidence>
<keyword evidence="6" id="KW-0843">Virulence</keyword>
<name>A0A238JIC5_9RHOB</name>
<feature type="region of interest" description="Disordered" evidence="8">
    <location>
        <begin position="1677"/>
        <end position="1698"/>
    </location>
</feature>
<feature type="compositionally biased region" description="Basic and acidic residues" evidence="8">
    <location>
        <begin position="1214"/>
        <end position="1223"/>
    </location>
</feature>
<feature type="region of interest" description="Disordered" evidence="8">
    <location>
        <begin position="419"/>
        <end position="442"/>
    </location>
</feature>
<feature type="compositionally biased region" description="Low complexity" evidence="8">
    <location>
        <begin position="241"/>
        <end position="256"/>
    </location>
</feature>
<evidence type="ECO:0000256" key="5">
    <source>
        <dbReference type="ARBA" id="ARBA00022737"/>
    </source>
</evidence>
<dbReference type="InterPro" id="IPR001343">
    <property type="entry name" value="Hemolysn_Ca-bd"/>
</dbReference>
<dbReference type="PRINTS" id="PR00313">
    <property type="entry name" value="CABNDNGRPT"/>
</dbReference>
<feature type="region of interest" description="Disordered" evidence="8">
    <location>
        <begin position="609"/>
        <end position="646"/>
    </location>
</feature>
<evidence type="ECO:0000256" key="4">
    <source>
        <dbReference type="ARBA" id="ARBA00022656"/>
    </source>
</evidence>
<dbReference type="GO" id="GO:0090729">
    <property type="term" value="F:toxin activity"/>
    <property type="evidence" value="ECO:0007669"/>
    <property type="project" value="UniProtKB-KW"/>
</dbReference>
<feature type="region of interest" description="Disordered" evidence="8">
    <location>
        <begin position="89"/>
        <end position="108"/>
    </location>
</feature>
<dbReference type="GO" id="GO:0016020">
    <property type="term" value="C:membrane"/>
    <property type="evidence" value="ECO:0007669"/>
    <property type="project" value="UniProtKB-SubCell"/>
</dbReference>
<feature type="compositionally biased region" description="Gly residues" evidence="8">
    <location>
        <begin position="229"/>
        <end position="240"/>
    </location>
</feature>
<feature type="compositionally biased region" description="Gly residues" evidence="8">
    <location>
        <begin position="1203"/>
        <end position="1213"/>
    </location>
</feature>
<dbReference type="PRINTS" id="PR01488">
    <property type="entry name" value="RTXTOXINA"/>
</dbReference>
<keyword evidence="11" id="KW-1185">Reference proteome</keyword>
<dbReference type="Pfam" id="PF13403">
    <property type="entry name" value="Hint_2"/>
    <property type="match status" value="1"/>
</dbReference>
<feature type="compositionally biased region" description="Low complexity" evidence="8">
    <location>
        <begin position="1680"/>
        <end position="1698"/>
    </location>
</feature>
<dbReference type="PANTHER" id="PTHR38340">
    <property type="entry name" value="S-LAYER PROTEIN"/>
    <property type="match status" value="1"/>
</dbReference>
<dbReference type="InterPro" id="IPR011049">
    <property type="entry name" value="Serralysin-like_metalloprot_C"/>
</dbReference>
<evidence type="ECO:0000256" key="2">
    <source>
        <dbReference type="ARBA" id="ARBA00004613"/>
    </source>
</evidence>
<keyword evidence="7" id="KW-0472">Membrane</keyword>
<feature type="compositionally biased region" description="Acidic residues" evidence="8">
    <location>
        <begin position="2077"/>
        <end position="2087"/>
    </location>
</feature>
<dbReference type="Pfam" id="PF00353">
    <property type="entry name" value="HemolysinCabind"/>
    <property type="match status" value="17"/>
</dbReference>
<dbReference type="Proteomes" id="UP000225972">
    <property type="component" value="Unassembled WGS sequence"/>
</dbReference>
<feature type="region of interest" description="Disordered" evidence="8">
    <location>
        <begin position="980"/>
        <end position="1009"/>
    </location>
</feature>
<protein>
    <submittedName>
        <fullName evidence="10">Hemolysin, plasmid</fullName>
    </submittedName>
</protein>
<dbReference type="InterPro" id="IPR028992">
    <property type="entry name" value="Hedgehog/Intein_dom"/>
</dbReference>
<dbReference type="InterPro" id="IPR003995">
    <property type="entry name" value="RTX_toxin_determinant-A"/>
</dbReference>
<feature type="compositionally biased region" description="Low complexity" evidence="8">
    <location>
        <begin position="751"/>
        <end position="760"/>
    </location>
</feature>
<keyword evidence="3" id="KW-0964">Secreted</keyword>
<keyword evidence="5" id="KW-0677">Repeat</keyword>
<dbReference type="PROSITE" id="PS00330">
    <property type="entry name" value="HEMOLYSIN_CALCIUM"/>
    <property type="match status" value="12"/>
</dbReference>
<feature type="region of interest" description="Disordered" evidence="8">
    <location>
        <begin position="1761"/>
        <end position="1807"/>
    </location>
</feature>
<evidence type="ECO:0000256" key="7">
    <source>
        <dbReference type="ARBA" id="ARBA00023136"/>
    </source>
</evidence>
<keyword evidence="4" id="KW-0800">Toxin</keyword>
<evidence type="ECO:0000313" key="11">
    <source>
        <dbReference type="Proteomes" id="UP000225972"/>
    </source>
</evidence>